<feature type="domain" description="BTB" evidence="2">
    <location>
        <begin position="250"/>
        <end position="318"/>
    </location>
</feature>
<dbReference type="Pfam" id="PF00651">
    <property type="entry name" value="BTB"/>
    <property type="match status" value="1"/>
</dbReference>
<protein>
    <submittedName>
        <fullName evidence="4">TD and POZ domain-containing protein 2</fullName>
    </submittedName>
</protein>
<dbReference type="PROSITE" id="PS50097">
    <property type="entry name" value="BTB"/>
    <property type="match status" value="1"/>
</dbReference>
<accession>A0A1D1ZL19</accession>
<dbReference type="InterPro" id="IPR002083">
    <property type="entry name" value="MATH/TRAF_dom"/>
</dbReference>
<dbReference type="Gene3D" id="3.30.710.10">
    <property type="entry name" value="Potassium Channel Kv1.1, Chain A"/>
    <property type="match status" value="1"/>
</dbReference>
<evidence type="ECO:0000256" key="1">
    <source>
        <dbReference type="ARBA" id="ARBA00004906"/>
    </source>
</evidence>
<evidence type="ECO:0000259" key="2">
    <source>
        <dbReference type="PROSITE" id="PS50097"/>
    </source>
</evidence>
<dbReference type="AlphaFoldDB" id="A0A1D1ZL19"/>
<dbReference type="CDD" id="cd00121">
    <property type="entry name" value="MATH"/>
    <property type="match status" value="1"/>
</dbReference>
<comment type="pathway">
    <text evidence="1">Protein modification; protein ubiquitination.</text>
</comment>
<dbReference type="SUPFAM" id="SSF54695">
    <property type="entry name" value="POZ domain"/>
    <property type="match status" value="1"/>
</dbReference>
<dbReference type="CDD" id="cd18186">
    <property type="entry name" value="BTB_POZ_ZBTB_KLHL-like"/>
    <property type="match status" value="1"/>
</dbReference>
<dbReference type="EMBL" id="GDJX01000264">
    <property type="protein sequence ID" value="JAT67672.1"/>
    <property type="molecule type" value="Transcribed_RNA"/>
</dbReference>
<dbReference type="SUPFAM" id="SSF49599">
    <property type="entry name" value="TRAF domain-like"/>
    <property type="match status" value="1"/>
</dbReference>
<dbReference type="PANTHER" id="PTHR24413">
    <property type="entry name" value="SPECKLE-TYPE POZ PROTEIN"/>
    <property type="match status" value="1"/>
</dbReference>
<dbReference type="Gene3D" id="2.60.210.10">
    <property type="entry name" value="Apoptosis, Tumor Necrosis Factor Receptor Associated Protein 2, Chain A"/>
    <property type="match status" value="1"/>
</dbReference>
<gene>
    <name evidence="4" type="primary">Tdpoz2_3</name>
    <name evidence="4" type="ORF">g.244</name>
</gene>
<dbReference type="PROSITE" id="PS50144">
    <property type="entry name" value="MATH"/>
    <property type="match status" value="1"/>
</dbReference>
<dbReference type="SMART" id="SM00225">
    <property type="entry name" value="BTB"/>
    <property type="match status" value="1"/>
</dbReference>
<dbReference type="GO" id="GO:0030163">
    <property type="term" value="P:protein catabolic process"/>
    <property type="evidence" value="ECO:0007669"/>
    <property type="project" value="UniProtKB-ARBA"/>
</dbReference>
<name>A0A1D1ZL19_9ARAE</name>
<reference evidence="4" key="1">
    <citation type="submission" date="2015-07" db="EMBL/GenBank/DDBJ databases">
        <title>Transcriptome Assembly of Anthurium amnicola.</title>
        <authorList>
            <person name="Suzuki J."/>
        </authorList>
    </citation>
    <scope>NUCLEOTIDE SEQUENCE</scope>
</reference>
<evidence type="ECO:0000259" key="3">
    <source>
        <dbReference type="PROSITE" id="PS50144"/>
    </source>
</evidence>
<dbReference type="InterPro" id="IPR011333">
    <property type="entry name" value="SKP1/BTB/POZ_sf"/>
</dbReference>
<proteinExistence type="predicted"/>
<dbReference type="Pfam" id="PF22486">
    <property type="entry name" value="MATH_2"/>
    <property type="match status" value="1"/>
</dbReference>
<dbReference type="InterPro" id="IPR008974">
    <property type="entry name" value="TRAF-like"/>
</dbReference>
<sequence length="417" mass="48545">MPNKFSFKRFIRSRSRLNRESGSVLARGNEIRDMTTDQATRQPSKHAHAQDHFTYSWTIRSFNELVTFYPNAGFVLSDRFWSPRPPLTTDFSPTKNKQNDHPYLWRIKLYPNGVNEAAKGHISLYLVAIQTPYEKETSITFRDKTFKLEVFRLTSDPNSTPFSSSIPTLIRNETFTMKFEFDGLDDFGRHRFCSFENLFPNSDTSAEIDLLVKVHVFNTIATDDSSDEPVEQIVSEFPSFKQHLDDGKFSDVEFTFDCGSVIKAHRIILATRSSYFEKLLGDKWKEGQMKTIPIKHMQYTTFRSILYYLYTGKLEARLEFDVLKDVYSKADMLNLERFGEMVADRIADMVNSNNWDEILMLAWEVGNARLKEAALDYAVTKWDEIRDSENMKRVMACGNMGWIEELMKARYISMQIS</sequence>
<feature type="domain" description="MATH" evidence="3">
    <location>
        <begin position="52"/>
        <end position="216"/>
    </location>
</feature>
<evidence type="ECO:0000313" key="4">
    <source>
        <dbReference type="EMBL" id="JAT67672.1"/>
    </source>
</evidence>
<organism evidence="4">
    <name type="scientific">Anthurium amnicola</name>
    <dbReference type="NCBI Taxonomy" id="1678845"/>
    <lineage>
        <taxon>Eukaryota</taxon>
        <taxon>Viridiplantae</taxon>
        <taxon>Streptophyta</taxon>
        <taxon>Embryophyta</taxon>
        <taxon>Tracheophyta</taxon>
        <taxon>Spermatophyta</taxon>
        <taxon>Magnoliopsida</taxon>
        <taxon>Liliopsida</taxon>
        <taxon>Araceae</taxon>
        <taxon>Pothoideae</taxon>
        <taxon>Potheae</taxon>
        <taxon>Anthurium</taxon>
    </lineage>
</organism>
<dbReference type="InterPro" id="IPR000210">
    <property type="entry name" value="BTB/POZ_dom"/>
</dbReference>